<organism evidence="2 3">
    <name type="scientific">Saccharomyces cerevisiae (strain Lalvin EC1118 / Prise de mousse)</name>
    <name type="common">Baker's yeast</name>
    <dbReference type="NCBI Taxonomy" id="643680"/>
    <lineage>
        <taxon>Eukaryota</taxon>
        <taxon>Fungi</taxon>
        <taxon>Dikarya</taxon>
        <taxon>Ascomycota</taxon>
        <taxon>Saccharomycotina</taxon>
        <taxon>Saccharomycetes</taxon>
        <taxon>Saccharomycetales</taxon>
        <taxon>Saccharomycetaceae</taxon>
        <taxon>Saccharomyces</taxon>
    </lineage>
</organism>
<accession>C8Z4L9</accession>
<dbReference type="Proteomes" id="UP000000286">
    <property type="component" value="Chromosome IV"/>
</dbReference>
<dbReference type="HOGENOM" id="CLU_2016995_0_0_1"/>
<dbReference type="EMBL" id="FN393063">
    <property type="protein sequence ID" value="CAY78458.1"/>
    <property type="molecule type" value="Genomic_DNA"/>
</dbReference>
<gene>
    <name evidence="2" type="ORF">EC1118_1D0_1805g</name>
</gene>
<dbReference type="AlphaFoldDB" id="C8Z4L9"/>
<protein>
    <submittedName>
        <fullName evidence="2">EC1118_1D0_1805p</fullName>
    </submittedName>
</protein>
<sequence>MIMRYENQKKHKNHSLCSSSSSAMAEESSFDSSLPFFFLFLGNLGKFFFLWPLKDLDLPLKFLDFEASLCKSNCFFVKTLSFLPSYDKISLDSSSLEYDFKKASHSGIVLNSTKTVPLNFLFL</sequence>
<keyword evidence="1" id="KW-0812">Transmembrane</keyword>
<evidence type="ECO:0000313" key="3">
    <source>
        <dbReference type="Proteomes" id="UP000000286"/>
    </source>
</evidence>
<evidence type="ECO:0000256" key="1">
    <source>
        <dbReference type="SAM" id="Phobius"/>
    </source>
</evidence>
<feature type="transmembrane region" description="Helical" evidence="1">
    <location>
        <begin position="35"/>
        <end position="53"/>
    </location>
</feature>
<evidence type="ECO:0000313" key="2">
    <source>
        <dbReference type="EMBL" id="CAY78458.1"/>
    </source>
</evidence>
<proteinExistence type="predicted"/>
<keyword evidence="1" id="KW-0472">Membrane</keyword>
<reference evidence="2 3" key="1">
    <citation type="journal article" date="2009" name="Proc. Natl. Acad. Sci. U.S.A.">
        <title>Eukaryote-to-eukaryote gene transfer events revealed by the genome sequence of the wine yeast Saccharomyces cerevisiae EC1118.</title>
        <authorList>
            <person name="Novo M."/>
            <person name="Bigey F."/>
            <person name="Beyne E."/>
            <person name="Galeote V."/>
            <person name="Gavory F."/>
            <person name="Mallet S."/>
            <person name="Cambot B."/>
            <person name="Legras J.L."/>
            <person name="Wincker P."/>
            <person name="Casaregola S."/>
            <person name="Dequin S."/>
        </authorList>
    </citation>
    <scope>NUCLEOTIDE SEQUENCE [LARGE SCALE GENOMIC DNA]</scope>
    <source>
        <strain evidence="3">Lalvin EC1118 / Prise de mousse</strain>
    </source>
</reference>
<keyword evidence="1" id="KW-1133">Transmembrane helix</keyword>
<name>C8Z4L9_YEAS8</name>